<comment type="caution">
    <text evidence="2">The sequence shown here is derived from an EMBL/GenBank/DDBJ whole genome shotgun (WGS) entry which is preliminary data.</text>
</comment>
<feature type="coiled-coil region" evidence="1">
    <location>
        <begin position="88"/>
        <end position="122"/>
    </location>
</feature>
<sequence length="198" mass="22038">MAFISATVSSASKHNARWRPVLSVVHHPLASRLGSSLRPFLQPRISLCYHKAITSQTARRQKTAALLKSLSDSRHEEELERRQVAWRLMKRRDKERKAKEAKERAKAERAREKAEKKAYKALLKSGAVRRGSKAQMAEEGEAGNTSLGLHFLGLNYIIRQIAVVTGGFDLHFSCPSSALDARGAGERRPVCSLDGAPR</sequence>
<keyword evidence="1" id="KW-0175">Coiled coil</keyword>
<reference evidence="2 3" key="1">
    <citation type="submission" date="2023-03" db="EMBL/GenBank/DDBJ databases">
        <title>High-quality genome of Scylla paramamosain provides insights in environmental adaptation.</title>
        <authorList>
            <person name="Zhang L."/>
        </authorList>
    </citation>
    <scope>NUCLEOTIDE SEQUENCE [LARGE SCALE GENOMIC DNA]</scope>
    <source>
        <strain evidence="2">LZ_2023a</strain>
        <tissue evidence="2">Muscle</tissue>
    </source>
</reference>
<protein>
    <submittedName>
        <fullName evidence="2">Uncharacterized protein</fullName>
    </submittedName>
</protein>
<gene>
    <name evidence="2" type="ORF">O3P69_015474</name>
</gene>
<evidence type="ECO:0000313" key="2">
    <source>
        <dbReference type="EMBL" id="KAK8382672.1"/>
    </source>
</evidence>
<evidence type="ECO:0000313" key="3">
    <source>
        <dbReference type="Proteomes" id="UP001487740"/>
    </source>
</evidence>
<proteinExistence type="predicted"/>
<name>A0AAW0T8J6_SCYPA</name>
<organism evidence="2 3">
    <name type="scientific">Scylla paramamosain</name>
    <name type="common">Mud crab</name>
    <dbReference type="NCBI Taxonomy" id="85552"/>
    <lineage>
        <taxon>Eukaryota</taxon>
        <taxon>Metazoa</taxon>
        <taxon>Ecdysozoa</taxon>
        <taxon>Arthropoda</taxon>
        <taxon>Crustacea</taxon>
        <taxon>Multicrustacea</taxon>
        <taxon>Malacostraca</taxon>
        <taxon>Eumalacostraca</taxon>
        <taxon>Eucarida</taxon>
        <taxon>Decapoda</taxon>
        <taxon>Pleocyemata</taxon>
        <taxon>Brachyura</taxon>
        <taxon>Eubrachyura</taxon>
        <taxon>Portunoidea</taxon>
        <taxon>Portunidae</taxon>
        <taxon>Portuninae</taxon>
        <taxon>Scylla</taxon>
    </lineage>
</organism>
<dbReference type="Proteomes" id="UP001487740">
    <property type="component" value="Unassembled WGS sequence"/>
</dbReference>
<accession>A0AAW0T8J6</accession>
<evidence type="ECO:0000256" key="1">
    <source>
        <dbReference type="SAM" id="Coils"/>
    </source>
</evidence>
<dbReference type="EMBL" id="JARAKH010000039">
    <property type="protein sequence ID" value="KAK8382672.1"/>
    <property type="molecule type" value="Genomic_DNA"/>
</dbReference>
<dbReference type="AlphaFoldDB" id="A0AAW0T8J6"/>
<keyword evidence="3" id="KW-1185">Reference proteome</keyword>